<dbReference type="OrthoDB" id="5908945at2759"/>
<dbReference type="AlphaFoldDB" id="A0A016TMQ9"/>
<organism evidence="3 4">
    <name type="scientific">Ancylostoma ceylanicum</name>
    <dbReference type="NCBI Taxonomy" id="53326"/>
    <lineage>
        <taxon>Eukaryota</taxon>
        <taxon>Metazoa</taxon>
        <taxon>Ecdysozoa</taxon>
        <taxon>Nematoda</taxon>
        <taxon>Chromadorea</taxon>
        <taxon>Rhabditida</taxon>
        <taxon>Rhabditina</taxon>
        <taxon>Rhabditomorpha</taxon>
        <taxon>Strongyloidea</taxon>
        <taxon>Ancylostomatidae</taxon>
        <taxon>Ancylostomatinae</taxon>
        <taxon>Ancylostoma</taxon>
    </lineage>
</organism>
<comment type="caution">
    <text evidence="3">The sequence shown here is derived from an EMBL/GenBank/DDBJ whole genome shotgun (WGS) entry which is preliminary data.</text>
</comment>
<sequence length="154" mass="17570">MKNQSGFNKGLMKHFQVLQFRKGASGKYDDVVVITEDTNIRQIDIGISPAYKFDTNCYFYAVNATLQDNRRVIESTEEKCYNFTSPSFLILYICVALIIILLAASVSMSRYRRRNSAEAQEKTGAGDTKTGATESSVESRQGRRPRRKPPHRRY</sequence>
<evidence type="ECO:0000256" key="1">
    <source>
        <dbReference type="SAM" id="MobiDB-lite"/>
    </source>
</evidence>
<feature type="compositionally biased region" description="Basic residues" evidence="1">
    <location>
        <begin position="142"/>
        <end position="154"/>
    </location>
</feature>
<evidence type="ECO:0000313" key="3">
    <source>
        <dbReference type="EMBL" id="EYC03942.1"/>
    </source>
</evidence>
<proteinExistence type="predicted"/>
<keyword evidence="2" id="KW-0472">Membrane</keyword>
<accession>A0A016TMQ9</accession>
<protein>
    <submittedName>
        <fullName evidence="3">Uncharacterized protein</fullName>
    </submittedName>
</protein>
<evidence type="ECO:0000256" key="2">
    <source>
        <dbReference type="SAM" id="Phobius"/>
    </source>
</evidence>
<dbReference type="Proteomes" id="UP000024635">
    <property type="component" value="Unassembled WGS sequence"/>
</dbReference>
<keyword evidence="2" id="KW-0812">Transmembrane</keyword>
<reference evidence="4" key="1">
    <citation type="journal article" date="2015" name="Nat. Genet.">
        <title>The genome and transcriptome of the zoonotic hookworm Ancylostoma ceylanicum identify infection-specific gene families.</title>
        <authorList>
            <person name="Schwarz E.M."/>
            <person name="Hu Y."/>
            <person name="Antoshechkin I."/>
            <person name="Miller M.M."/>
            <person name="Sternberg P.W."/>
            <person name="Aroian R.V."/>
        </authorList>
    </citation>
    <scope>NUCLEOTIDE SEQUENCE</scope>
    <source>
        <strain evidence="4">HY135</strain>
    </source>
</reference>
<evidence type="ECO:0000313" key="4">
    <source>
        <dbReference type="Proteomes" id="UP000024635"/>
    </source>
</evidence>
<name>A0A016TMQ9_9BILA</name>
<keyword evidence="2" id="KW-1133">Transmembrane helix</keyword>
<feature type="compositionally biased region" description="Low complexity" evidence="1">
    <location>
        <begin position="122"/>
        <end position="133"/>
    </location>
</feature>
<feature type="transmembrane region" description="Helical" evidence="2">
    <location>
        <begin position="88"/>
        <end position="106"/>
    </location>
</feature>
<keyword evidence="4" id="KW-1185">Reference proteome</keyword>
<feature type="region of interest" description="Disordered" evidence="1">
    <location>
        <begin position="113"/>
        <end position="154"/>
    </location>
</feature>
<dbReference type="EMBL" id="JARK01001427">
    <property type="protein sequence ID" value="EYC03942.1"/>
    <property type="molecule type" value="Genomic_DNA"/>
</dbReference>
<gene>
    <name evidence="3" type="primary">Acey_s0091.g2514</name>
    <name evidence="3" type="ORF">Y032_0091g2514</name>
</gene>